<name>K1LG63_9LACT</name>
<dbReference type="RefSeq" id="WP_006702269.1">
    <property type="nucleotide sequence ID" value="NZ_JH932302.1"/>
</dbReference>
<dbReference type="EMBL" id="AGZE01000038">
    <property type="protein sequence ID" value="EKB53611.1"/>
    <property type="molecule type" value="Genomic_DNA"/>
</dbReference>
<dbReference type="AlphaFoldDB" id="K1LG63"/>
<reference evidence="1 2" key="1">
    <citation type="submission" date="2012-07" db="EMBL/GenBank/DDBJ databases">
        <title>The Genome Sequence of Facklamia ignava CCUG 37419.</title>
        <authorList>
            <consortium name="The Broad Institute Genome Sequencing Platform"/>
            <person name="Earl A."/>
            <person name="Ward D."/>
            <person name="Feldgarden M."/>
            <person name="Gevers D."/>
            <person name="Huys G."/>
            <person name="Walker B."/>
            <person name="Young S.K."/>
            <person name="Zeng Q."/>
            <person name="Gargeya S."/>
            <person name="Fitzgerald M."/>
            <person name="Haas B."/>
            <person name="Abouelleil A."/>
            <person name="Alvarado L."/>
            <person name="Arachchi H.M."/>
            <person name="Berlin A.M."/>
            <person name="Chapman S.B."/>
            <person name="Goldberg J."/>
            <person name="Griggs A."/>
            <person name="Gujja S."/>
            <person name="Hansen M."/>
            <person name="Howarth C."/>
            <person name="Imamovic A."/>
            <person name="Larimer J."/>
            <person name="McCowen C."/>
            <person name="Montmayeur A."/>
            <person name="Murphy C."/>
            <person name="Neiman D."/>
            <person name="Pearson M."/>
            <person name="Priest M."/>
            <person name="Roberts A."/>
            <person name="Saif S."/>
            <person name="Shea T."/>
            <person name="Sisk P."/>
            <person name="Sykes S."/>
            <person name="Wortman J."/>
            <person name="Nusbaum C."/>
            <person name="Birren B."/>
        </authorList>
    </citation>
    <scope>NUCLEOTIDE SEQUENCE [LARGE SCALE GENOMIC DNA]</scope>
    <source>
        <strain evidence="1 2">CCUG 37419</strain>
    </source>
</reference>
<evidence type="ECO:0000313" key="2">
    <source>
        <dbReference type="Proteomes" id="UP000005147"/>
    </source>
</evidence>
<keyword evidence="2" id="KW-1185">Reference proteome</keyword>
<proteinExistence type="predicted"/>
<dbReference type="Proteomes" id="UP000005147">
    <property type="component" value="Unassembled WGS sequence"/>
</dbReference>
<organism evidence="1 2">
    <name type="scientific">Falseniella ignava CCUG 37419</name>
    <dbReference type="NCBI Taxonomy" id="883112"/>
    <lineage>
        <taxon>Bacteria</taxon>
        <taxon>Bacillati</taxon>
        <taxon>Bacillota</taxon>
        <taxon>Bacilli</taxon>
        <taxon>Lactobacillales</taxon>
        <taxon>Aerococcaceae</taxon>
        <taxon>Falseniella</taxon>
    </lineage>
</organism>
<dbReference type="STRING" id="883112.HMPREF9707_01636"/>
<gene>
    <name evidence="1" type="ORF">HMPREF9707_01636</name>
</gene>
<evidence type="ECO:0000313" key="1">
    <source>
        <dbReference type="EMBL" id="EKB53611.1"/>
    </source>
</evidence>
<dbReference type="PATRIC" id="fig|883112.3.peg.1633"/>
<dbReference type="HOGENOM" id="CLU_1616537_0_0_9"/>
<accession>K1LG63</accession>
<sequence length="164" mass="19785">MKLYTKSELLNQLRTESEKAYQNLINKNSAKSSHKSNAQFMNNFITKQRNKFITNNIDNIDNPDDTVLNNLMLIYYVSYIVMLEYRHKCWPYEYMAFSRRIGELWEPFCKLPFQYSKKDLEEYKPKTFAYVKNEINENFLEYIDKLNISEDVEKSNIYDTAFDK</sequence>
<comment type="caution">
    <text evidence="1">The sequence shown here is derived from an EMBL/GenBank/DDBJ whole genome shotgun (WGS) entry which is preliminary data.</text>
</comment>
<protein>
    <submittedName>
        <fullName evidence="1">Uncharacterized protein</fullName>
    </submittedName>
</protein>